<dbReference type="GO" id="GO:0000786">
    <property type="term" value="C:nucleosome"/>
    <property type="evidence" value="ECO:0007669"/>
    <property type="project" value="InterPro"/>
</dbReference>
<feature type="compositionally biased region" description="Low complexity" evidence="4">
    <location>
        <begin position="138"/>
        <end position="151"/>
    </location>
</feature>
<dbReference type="Gene3D" id="1.10.10.10">
    <property type="entry name" value="Winged helix-like DNA-binding domain superfamily/Winged helix DNA-binding domain"/>
    <property type="match status" value="1"/>
</dbReference>
<feature type="compositionally biased region" description="Polar residues" evidence="4">
    <location>
        <begin position="222"/>
        <end position="235"/>
    </location>
</feature>
<protein>
    <recommendedName>
        <fullName evidence="5">H15 domain-containing protein</fullName>
    </recommendedName>
</protein>
<dbReference type="CDD" id="cd00073">
    <property type="entry name" value="H15"/>
    <property type="match status" value="1"/>
</dbReference>
<organism evidence="6 7">
    <name type="scientific">Malus baccata</name>
    <name type="common">Siberian crab apple</name>
    <name type="synonym">Pyrus baccata</name>
    <dbReference type="NCBI Taxonomy" id="106549"/>
    <lineage>
        <taxon>Eukaryota</taxon>
        <taxon>Viridiplantae</taxon>
        <taxon>Streptophyta</taxon>
        <taxon>Embryophyta</taxon>
        <taxon>Tracheophyta</taxon>
        <taxon>Spermatophyta</taxon>
        <taxon>Magnoliopsida</taxon>
        <taxon>eudicotyledons</taxon>
        <taxon>Gunneridae</taxon>
        <taxon>Pentapetalae</taxon>
        <taxon>rosids</taxon>
        <taxon>fabids</taxon>
        <taxon>Rosales</taxon>
        <taxon>Rosaceae</taxon>
        <taxon>Amygdaloideae</taxon>
        <taxon>Maleae</taxon>
        <taxon>Malus</taxon>
    </lineage>
</organism>
<dbReference type="InterPro" id="IPR005818">
    <property type="entry name" value="Histone_H1/H5_H15"/>
</dbReference>
<dbReference type="SMART" id="SM00526">
    <property type="entry name" value="H15"/>
    <property type="match status" value="1"/>
</dbReference>
<feature type="region of interest" description="Disordered" evidence="4">
    <location>
        <begin position="247"/>
        <end position="327"/>
    </location>
</feature>
<sequence length="495" mass="52610">MDPPPPPYSSPHLYPAAVTALSGAPTITPATVEAHNYNIIPTTHVAANPTPAPNPTPNHPPYAEMIYGAITALKEKDGSSKRAIAKYIERTYSGLPATHSALLTHHLKRLKNNGHLLMVKKSYKLPGSEGSVPPPPTSAADAAGTAAIPSPGLARGRGRPPKNKPISDQPNSQQPISQQFIPFPPQQQQQPIPILQLPTSQQPFPIPQQTNSYHQQPIPIPQQLNSNPIPAEPNSQPMLVALGLADEPGSEKRRPGRPRKEIVGAGVGQAVGSPVSAKRGRGRPPGTRLPKKKAGRPPKPKSMSAVGGLNGLAKRGRGRPSKAEPKSVYFPYATNVPIIGAFEQNNVPNVVAPQQPQLGAKRRGRPSKKKEESASAATVRVGGLVPGKRGRPPGLPGIERPSRKSGRPVGRPRKNALAEITEAPDPKSVANGEFKRKLEYFQFKVGQAVGALKPYLTPESAGNAIAAIQELEGLATMDINTPLDIEAQQPPMLQS</sequence>
<comment type="caution">
    <text evidence="6">The sequence shown here is derived from an EMBL/GenBank/DDBJ whole genome shotgun (WGS) entry which is preliminary data.</text>
</comment>
<gene>
    <name evidence="6" type="ORF">C1H46_023694</name>
</gene>
<name>A0A540LWX4_MALBA</name>
<keyword evidence="2" id="KW-0238">DNA-binding</keyword>
<dbReference type="EMBL" id="VIEB01000443">
    <property type="protein sequence ID" value="TQD90762.1"/>
    <property type="molecule type" value="Genomic_DNA"/>
</dbReference>
<evidence type="ECO:0000256" key="4">
    <source>
        <dbReference type="SAM" id="MobiDB-lite"/>
    </source>
</evidence>
<evidence type="ECO:0000313" key="7">
    <source>
        <dbReference type="Proteomes" id="UP000315295"/>
    </source>
</evidence>
<dbReference type="PROSITE" id="PS51504">
    <property type="entry name" value="H15"/>
    <property type="match status" value="1"/>
</dbReference>
<dbReference type="GO" id="GO:0005730">
    <property type="term" value="C:nucleolus"/>
    <property type="evidence" value="ECO:0007669"/>
    <property type="project" value="TreeGrafter"/>
</dbReference>
<dbReference type="PRINTS" id="PR00929">
    <property type="entry name" value="ATHOOK"/>
</dbReference>
<comment type="subcellular location">
    <subcellularLocation>
        <location evidence="1">Nucleus</location>
    </subcellularLocation>
</comment>
<evidence type="ECO:0000259" key="5">
    <source>
        <dbReference type="PROSITE" id="PS51504"/>
    </source>
</evidence>
<feature type="compositionally biased region" description="Low complexity" evidence="4">
    <location>
        <begin position="166"/>
        <end position="203"/>
    </location>
</feature>
<dbReference type="InterPro" id="IPR017956">
    <property type="entry name" value="AT_hook_DNA-bd_motif"/>
</dbReference>
<dbReference type="SUPFAM" id="SSF46785">
    <property type="entry name" value="Winged helix' DNA-binding domain"/>
    <property type="match status" value="1"/>
</dbReference>
<dbReference type="PANTHER" id="PTHR11467:SF29">
    <property type="entry name" value="OS03G0711600 PROTEIN"/>
    <property type="match status" value="1"/>
</dbReference>
<dbReference type="InterPro" id="IPR036388">
    <property type="entry name" value="WH-like_DNA-bd_sf"/>
</dbReference>
<dbReference type="InterPro" id="IPR036390">
    <property type="entry name" value="WH_DNA-bd_sf"/>
</dbReference>
<dbReference type="SMART" id="SM00384">
    <property type="entry name" value="AT_hook"/>
    <property type="match status" value="8"/>
</dbReference>
<accession>A0A540LWX4</accession>
<dbReference type="PANTHER" id="PTHR11467">
    <property type="entry name" value="HISTONE H1"/>
    <property type="match status" value="1"/>
</dbReference>
<dbReference type="GO" id="GO:0031492">
    <property type="term" value="F:nucleosomal DNA binding"/>
    <property type="evidence" value="ECO:0007669"/>
    <property type="project" value="TreeGrafter"/>
</dbReference>
<dbReference type="Pfam" id="PF00538">
    <property type="entry name" value="Linker_histone"/>
    <property type="match status" value="1"/>
</dbReference>
<feature type="domain" description="H15" evidence="5">
    <location>
        <begin position="58"/>
        <end position="127"/>
    </location>
</feature>
<evidence type="ECO:0000313" key="6">
    <source>
        <dbReference type="EMBL" id="TQD90762.1"/>
    </source>
</evidence>
<keyword evidence="7" id="KW-1185">Reference proteome</keyword>
<keyword evidence="3" id="KW-0539">Nucleus</keyword>
<dbReference type="AlphaFoldDB" id="A0A540LWX4"/>
<dbReference type="GO" id="GO:0003690">
    <property type="term" value="F:double-stranded DNA binding"/>
    <property type="evidence" value="ECO:0007669"/>
    <property type="project" value="TreeGrafter"/>
</dbReference>
<dbReference type="FunFam" id="1.10.10.10:FF:000637">
    <property type="entry name" value="Histone H1.2"/>
    <property type="match status" value="1"/>
</dbReference>
<dbReference type="STRING" id="106549.A0A540LWX4"/>
<feature type="compositionally biased region" description="Basic residues" evidence="4">
    <location>
        <begin position="403"/>
        <end position="414"/>
    </location>
</feature>
<proteinExistence type="predicted"/>
<evidence type="ECO:0000256" key="1">
    <source>
        <dbReference type="ARBA" id="ARBA00004123"/>
    </source>
</evidence>
<evidence type="ECO:0000256" key="3">
    <source>
        <dbReference type="ARBA" id="ARBA00023242"/>
    </source>
</evidence>
<feature type="compositionally biased region" description="Basic and acidic residues" evidence="4">
    <location>
        <begin position="249"/>
        <end position="262"/>
    </location>
</feature>
<feature type="region of interest" description="Disordered" evidence="4">
    <location>
        <begin position="350"/>
        <end position="429"/>
    </location>
</feature>
<reference evidence="6 7" key="1">
    <citation type="journal article" date="2019" name="G3 (Bethesda)">
        <title>Sequencing of a Wild Apple (Malus baccata) Genome Unravels the Differences Between Cultivated and Wild Apple Species Regarding Disease Resistance and Cold Tolerance.</title>
        <authorList>
            <person name="Chen X."/>
        </authorList>
    </citation>
    <scope>NUCLEOTIDE SEQUENCE [LARGE SCALE GENOMIC DNA]</scope>
    <source>
        <strain evidence="7">cv. Shandingzi</strain>
        <tissue evidence="6">Leaves</tissue>
    </source>
</reference>
<dbReference type="Proteomes" id="UP000315295">
    <property type="component" value="Unassembled WGS sequence"/>
</dbReference>
<dbReference type="GO" id="GO:0045910">
    <property type="term" value="P:negative regulation of DNA recombination"/>
    <property type="evidence" value="ECO:0007669"/>
    <property type="project" value="TreeGrafter"/>
</dbReference>
<dbReference type="GO" id="GO:0030261">
    <property type="term" value="P:chromosome condensation"/>
    <property type="evidence" value="ECO:0007669"/>
    <property type="project" value="TreeGrafter"/>
</dbReference>
<dbReference type="GO" id="GO:0006334">
    <property type="term" value="P:nucleosome assembly"/>
    <property type="evidence" value="ECO:0007669"/>
    <property type="project" value="InterPro"/>
</dbReference>
<feature type="compositionally biased region" description="Basic residues" evidence="4">
    <location>
        <begin position="289"/>
        <end position="299"/>
    </location>
</feature>
<feature type="region of interest" description="Disordered" evidence="4">
    <location>
        <begin position="126"/>
        <end position="235"/>
    </location>
</feature>
<evidence type="ECO:0000256" key="2">
    <source>
        <dbReference type="ARBA" id="ARBA00023125"/>
    </source>
</evidence>